<keyword evidence="2" id="KW-0255">Endonuclease</keyword>
<sequence>MHSHLTAEVCRNVSSRTKEQSLSPLWYEVRYGRITASIFYEVSRCKTEGQLLEQIMGAATPFSSDAIERGKRLEKVVLNVVETKYNIKTISTGIHLSSEHPVFGASPRWII</sequence>
<gene>
    <name evidence="5" type="ORF">NQ314_020987</name>
</gene>
<dbReference type="Gene3D" id="3.90.320.10">
    <property type="match status" value="1"/>
</dbReference>
<keyword evidence="3" id="KW-0378">Hydrolase</keyword>
<evidence type="ECO:0000256" key="2">
    <source>
        <dbReference type="ARBA" id="ARBA00022759"/>
    </source>
</evidence>
<dbReference type="SUPFAM" id="SSF52980">
    <property type="entry name" value="Restriction endonuclease-like"/>
    <property type="match status" value="1"/>
</dbReference>
<dbReference type="PANTHER" id="PTHR39953:SF1">
    <property type="entry name" value="RE54151P"/>
    <property type="match status" value="1"/>
</dbReference>
<dbReference type="GO" id="GO:0004519">
    <property type="term" value="F:endonuclease activity"/>
    <property type="evidence" value="ECO:0007669"/>
    <property type="project" value="UniProtKB-KW"/>
</dbReference>
<dbReference type="InterPro" id="IPR034720">
    <property type="entry name" value="Viral_alk_exo"/>
</dbReference>
<keyword evidence="4" id="KW-0269">Exonuclease</keyword>
<evidence type="ECO:0000256" key="3">
    <source>
        <dbReference type="ARBA" id="ARBA00022801"/>
    </source>
</evidence>
<dbReference type="EMBL" id="JANEYF010005829">
    <property type="protein sequence ID" value="KAJ8926623.1"/>
    <property type="molecule type" value="Genomic_DNA"/>
</dbReference>
<dbReference type="AlphaFoldDB" id="A0AAV8WJY5"/>
<accession>A0AAV8WJY5</accession>
<dbReference type="InterPro" id="IPR011335">
    <property type="entry name" value="Restrct_endonuc-II-like"/>
</dbReference>
<keyword evidence="6" id="KW-1185">Reference proteome</keyword>
<proteinExistence type="predicted"/>
<organism evidence="5 6">
    <name type="scientific">Rhamnusium bicolor</name>
    <dbReference type="NCBI Taxonomy" id="1586634"/>
    <lineage>
        <taxon>Eukaryota</taxon>
        <taxon>Metazoa</taxon>
        <taxon>Ecdysozoa</taxon>
        <taxon>Arthropoda</taxon>
        <taxon>Hexapoda</taxon>
        <taxon>Insecta</taxon>
        <taxon>Pterygota</taxon>
        <taxon>Neoptera</taxon>
        <taxon>Endopterygota</taxon>
        <taxon>Coleoptera</taxon>
        <taxon>Polyphaga</taxon>
        <taxon>Cucujiformia</taxon>
        <taxon>Chrysomeloidea</taxon>
        <taxon>Cerambycidae</taxon>
        <taxon>Lepturinae</taxon>
        <taxon>Rhagiini</taxon>
        <taxon>Rhamnusium</taxon>
    </lineage>
</organism>
<evidence type="ECO:0000313" key="6">
    <source>
        <dbReference type="Proteomes" id="UP001162156"/>
    </source>
</evidence>
<dbReference type="Proteomes" id="UP001162156">
    <property type="component" value="Unassembled WGS sequence"/>
</dbReference>
<dbReference type="Pfam" id="PF01771">
    <property type="entry name" value="Viral_alk_exo"/>
    <property type="match status" value="1"/>
</dbReference>
<name>A0AAV8WJY5_9CUCU</name>
<evidence type="ECO:0000313" key="5">
    <source>
        <dbReference type="EMBL" id="KAJ8926623.1"/>
    </source>
</evidence>
<protein>
    <submittedName>
        <fullName evidence="5">Uncharacterized protein</fullName>
    </submittedName>
</protein>
<evidence type="ECO:0000256" key="1">
    <source>
        <dbReference type="ARBA" id="ARBA00022722"/>
    </source>
</evidence>
<evidence type="ECO:0000256" key="4">
    <source>
        <dbReference type="ARBA" id="ARBA00022839"/>
    </source>
</evidence>
<dbReference type="InterPro" id="IPR011604">
    <property type="entry name" value="PDDEXK-like_dom_sf"/>
</dbReference>
<reference evidence="5" key="1">
    <citation type="journal article" date="2023" name="Insect Mol. Biol.">
        <title>Genome sequencing provides insights into the evolution of gene families encoding plant cell wall-degrading enzymes in longhorned beetles.</title>
        <authorList>
            <person name="Shin N.R."/>
            <person name="Okamura Y."/>
            <person name="Kirsch R."/>
            <person name="Pauchet Y."/>
        </authorList>
    </citation>
    <scope>NUCLEOTIDE SEQUENCE</scope>
    <source>
        <strain evidence="5">RBIC_L_NR</strain>
    </source>
</reference>
<comment type="caution">
    <text evidence="5">The sequence shown here is derived from an EMBL/GenBank/DDBJ whole genome shotgun (WGS) entry which is preliminary data.</text>
</comment>
<dbReference type="GO" id="GO:0004527">
    <property type="term" value="F:exonuclease activity"/>
    <property type="evidence" value="ECO:0007669"/>
    <property type="project" value="UniProtKB-KW"/>
</dbReference>
<dbReference type="PANTHER" id="PTHR39953">
    <property type="entry name" value="RE54151P"/>
    <property type="match status" value="1"/>
</dbReference>
<keyword evidence="1" id="KW-0540">Nuclease</keyword>
<dbReference type="GO" id="GO:0006281">
    <property type="term" value="P:DNA repair"/>
    <property type="evidence" value="ECO:0007669"/>
    <property type="project" value="UniProtKB-ARBA"/>
</dbReference>